<gene>
    <name evidence="3" type="ORF">MSSD14B_38510</name>
</gene>
<comment type="caution">
    <text evidence="3">The sequence shown here is derived from an EMBL/GenBank/DDBJ whole genome shotgun (WGS) entry which is preliminary data.</text>
</comment>
<evidence type="ECO:0000256" key="1">
    <source>
        <dbReference type="SAM" id="MobiDB-lite"/>
    </source>
</evidence>
<proteinExistence type="predicted"/>
<reference evidence="3 4" key="1">
    <citation type="journal article" date="2019" name="J. Gen. Appl. Microbiol.">
        <title>Aerobic degradation of cis-dichloroethene by the marine bacterium Marinobacter salsuginis strain 5N-3.</title>
        <authorList>
            <person name="Inoue Y."/>
            <person name="Fukunaga Y."/>
            <person name="Katsumata H."/>
            <person name="Ohji S."/>
            <person name="Hosoyama A."/>
            <person name="Mori K."/>
            <person name="Ando K."/>
        </authorList>
    </citation>
    <scope>NUCLEOTIDE SEQUENCE [LARGE SCALE GENOMIC DNA]</scope>
    <source>
        <strain evidence="3 4">NBRC 109114</strain>
    </source>
</reference>
<feature type="region of interest" description="Disordered" evidence="1">
    <location>
        <begin position="88"/>
        <end position="191"/>
    </location>
</feature>
<evidence type="ECO:0000256" key="2">
    <source>
        <dbReference type="SAM" id="Phobius"/>
    </source>
</evidence>
<evidence type="ECO:0000313" key="3">
    <source>
        <dbReference type="EMBL" id="GBO90183.1"/>
    </source>
</evidence>
<keyword evidence="2" id="KW-0812">Transmembrane</keyword>
<feature type="transmembrane region" description="Helical" evidence="2">
    <location>
        <begin position="6"/>
        <end position="24"/>
    </location>
</feature>
<organism evidence="3 4">
    <name type="scientific">Marinobacter salsuginis</name>
    <dbReference type="NCBI Taxonomy" id="418719"/>
    <lineage>
        <taxon>Bacteria</taxon>
        <taxon>Pseudomonadati</taxon>
        <taxon>Pseudomonadota</taxon>
        <taxon>Gammaproteobacteria</taxon>
        <taxon>Pseudomonadales</taxon>
        <taxon>Marinobacteraceae</taxon>
        <taxon>Marinobacter</taxon>
    </lineage>
</organism>
<feature type="compositionally biased region" description="Basic residues" evidence="1">
    <location>
        <begin position="136"/>
        <end position="154"/>
    </location>
</feature>
<dbReference type="AlphaFoldDB" id="A0A5M3Q4L9"/>
<protein>
    <submittedName>
        <fullName evidence="3">Uncharacterized protein</fullName>
    </submittedName>
</protein>
<keyword evidence="2" id="KW-0472">Membrane</keyword>
<evidence type="ECO:0000313" key="4">
    <source>
        <dbReference type="Proteomes" id="UP000387223"/>
    </source>
</evidence>
<sequence length="191" mass="20908">MIELVFFCSAIVAILFNLVILAGVLRVPLARVALSTVFFVVVFFFLPPHWFSGLLVTVGAVASILSNWYVATRNRSLNFREKLSVKRSGKEQDQAEEGEGPITPFPAINQGSGSAAPYSELGEDDKERTGYARAGHPTKRAGSKRSKKKGRKKVGKGDANGDKLVSTSDLPTAEKPTIEEYLKPKSNFFDE</sequence>
<keyword evidence="2" id="KW-1133">Transmembrane helix</keyword>
<dbReference type="EMBL" id="BGZI01000035">
    <property type="protein sequence ID" value="GBO90183.1"/>
    <property type="molecule type" value="Genomic_DNA"/>
</dbReference>
<feature type="transmembrane region" description="Helical" evidence="2">
    <location>
        <begin position="52"/>
        <end position="70"/>
    </location>
</feature>
<accession>A0A5M3Q4L9</accession>
<name>A0A5M3Q4L9_9GAMM</name>
<dbReference type="RefSeq" id="WP_136630737.1">
    <property type="nucleotide sequence ID" value="NZ_BGZI01000035.1"/>
</dbReference>
<dbReference type="Proteomes" id="UP000387223">
    <property type="component" value="Unassembled WGS sequence"/>
</dbReference>